<feature type="domain" description="Homologous-pairing protein 2 winged helix" evidence="1">
    <location>
        <begin position="21"/>
        <end position="66"/>
    </location>
</feature>
<dbReference type="AlphaFoldDB" id="A0A396HYG9"/>
<evidence type="ECO:0000259" key="1">
    <source>
        <dbReference type="Pfam" id="PF07106"/>
    </source>
</evidence>
<name>A0A396HYG9_MEDTR</name>
<reference evidence="2" key="1">
    <citation type="journal article" date="2018" name="Nat. Plants">
        <title>Whole-genome landscape of Medicago truncatula symbiotic genes.</title>
        <authorList>
            <person name="Pecrix Y."/>
            <person name="Gamas P."/>
            <person name="Carrere S."/>
        </authorList>
    </citation>
    <scope>NUCLEOTIDE SEQUENCE</scope>
    <source>
        <tissue evidence="2">Leaves</tissue>
    </source>
</reference>
<comment type="caution">
    <text evidence="2">The sequence shown here is derived from an EMBL/GenBank/DDBJ whole genome shotgun (WGS) entry which is preliminary data.</text>
</comment>
<dbReference type="Pfam" id="PF07106">
    <property type="entry name" value="WHD_TBPIP"/>
    <property type="match status" value="1"/>
</dbReference>
<dbReference type="EMBL" id="PSQE01000004">
    <property type="protein sequence ID" value="RHN58406.1"/>
    <property type="molecule type" value="Genomic_DNA"/>
</dbReference>
<dbReference type="Gramene" id="rna20315">
    <property type="protein sequence ID" value="RHN58406.1"/>
    <property type="gene ID" value="gene20315"/>
</dbReference>
<dbReference type="InterPro" id="IPR010776">
    <property type="entry name" value="Hop2_WH_dom"/>
</dbReference>
<protein>
    <recommendedName>
        <fullName evidence="1">Homologous-pairing protein 2 winged helix domain-containing protein</fullName>
    </recommendedName>
</protein>
<gene>
    <name evidence="2" type="ORF">MtrunA17_Chr4g0002081</name>
</gene>
<proteinExistence type="predicted"/>
<sequence>MAPFLRFFVSPFLPPKPKSDNAEAIVMNFVNEQNRPLNALQKFNPKKTVIQKALDTLQNEELNQMKKKNPDLQKQLEDICEFEAANEAQPKREDHGFFSKSRELKIDLHSGPNLRRSWSISSASFQEISTIDLEEERLVISLLRQKLHSQELKMLEMDDHISWLQMQLSILRGVVEDRDQLEEKWMQSQEEIKLLISKIKQLQEHIDMLEVDLDFKDGQMSILQDEIQFYKYNIV</sequence>
<evidence type="ECO:0000313" key="2">
    <source>
        <dbReference type="EMBL" id="RHN58406.1"/>
    </source>
</evidence>
<accession>A0A396HYG9</accession>
<dbReference type="Proteomes" id="UP000265566">
    <property type="component" value="Chromosome 4"/>
</dbReference>
<organism evidence="2">
    <name type="scientific">Medicago truncatula</name>
    <name type="common">Barrel medic</name>
    <name type="synonym">Medicago tribuloides</name>
    <dbReference type="NCBI Taxonomy" id="3880"/>
    <lineage>
        <taxon>Eukaryota</taxon>
        <taxon>Viridiplantae</taxon>
        <taxon>Streptophyta</taxon>
        <taxon>Embryophyta</taxon>
        <taxon>Tracheophyta</taxon>
        <taxon>Spermatophyta</taxon>
        <taxon>Magnoliopsida</taxon>
        <taxon>eudicotyledons</taxon>
        <taxon>Gunneridae</taxon>
        <taxon>Pentapetalae</taxon>
        <taxon>rosids</taxon>
        <taxon>fabids</taxon>
        <taxon>Fabales</taxon>
        <taxon>Fabaceae</taxon>
        <taxon>Papilionoideae</taxon>
        <taxon>50 kb inversion clade</taxon>
        <taxon>NPAAA clade</taxon>
        <taxon>Hologalegina</taxon>
        <taxon>IRL clade</taxon>
        <taxon>Trifolieae</taxon>
        <taxon>Medicago</taxon>
    </lineage>
</organism>